<feature type="domain" description="Laminin N-terminal" evidence="19">
    <location>
        <begin position="23"/>
        <end position="275"/>
    </location>
</feature>
<dbReference type="Pfam" id="PF00053">
    <property type="entry name" value="EGF_laminin"/>
    <property type="match status" value="15"/>
</dbReference>
<evidence type="ECO:0000256" key="15">
    <source>
        <dbReference type="SAM" id="SignalP"/>
    </source>
</evidence>
<feature type="disulfide bond" evidence="12">
    <location>
        <begin position="475"/>
        <end position="484"/>
    </location>
</feature>
<dbReference type="PROSITE" id="PS01248">
    <property type="entry name" value="EGF_LAM_1"/>
    <property type="match status" value="7"/>
</dbReference>
<dbReference type="FunFam" id="2.10.25.10:FF:000728">
    <property type="entry name" value="Laminin subunit gamma 1"/>
    <property type="match status" value="1"/>
</dbReference>
<dbReference type="SUPFAM" id="SSF57196">
    <property type="entry name" value="EGF/Laminin"/>
    <property type="match status" value="13"/>
</dbReference>
<dbReference type="PROSITE" id="PS51115">
    <property type="entry name" value="LAMININ_IVA"/>
    <property type="match status" value="2"/>
</dbReference>
<feature type="disulfide bond" evidence="12">
    <location>
        <begin position="778"/>
        <end position="787"/>
    </location>
</feature>
<feature type="domain" description="Laminin EGF-like" evidence="17">
    <location>
        <begin position="871"/>
        <end position="922"/>
    </location>
</feature>
<comment type="subunit">
    <text evidence="10">Laminin is a complex glycoprotein, consisting of three different polypeptide chains (alpha, beta, gamma), which are bound to each other by disulfide bonds into a cross-shaped molecule comprising one long and three short arms with globules at each end.</text>
</comment>
<feature type="domain" description="Laminin G" evidence="16">
    <location>
        <begin position="2420"/>
        <end position="2597"/>
    </location>
</feature>
<feature type="disulfide bond" evidence="12">
    <location>
        <begin position="991"/>
        <end position="1000"/>
    </location>
</feature>
<feature type="coiled-coil region" evidence="13">
    <location>
        <begin position="1969"/>
        <end position="2031"/>
    </location>
</feature>
<feature type="domain" description="Laminin EGF-like" evidence="17">
    <location>
        <begin position="1513"/>
        <end position="1562"/>
    </location>
</feature>
<evidence type="ECO:0000259" key="19">
    <source>
        <dbReference type="PROSITE" id="PS51117"/>
    </source>
</evidence>
<feature type="domain" description="Laminin EGF-like" evidence="17">
    <location>
        <begin position="1116"/>
        <end position="1162"/>
    </location>
</feature>
<dbReference type="RefSeq" id="XP_022319795.1">
    <property type="nucleotide sequence ID" value="XM_022464087.1"/>
</dbReference>
<feature type="disulfide bond" evidence="12">
    <location>
        <begin position="944"/>
        <end position="953"/>
    </location>
</feature>
<dbReference type="Pfam" id="PF00054">
    <property type="entry name" value="Laminin_G_1"/>
    <property type="match status" value="1"/>
</dbReference>
<feature type="disulfide bond" evidence="12">
    <location>
        <begin position="1618"/>
        <end position="1630"/>
    </location>
</feature>
<dbReference type="CDD" id="cd00055">
    <property type="entry name" value="EGF_Lam"/>
    <property type="match status" value="17"/>
</dbReference>
<feature type="domain" description="Laminin G" evidence="16">
    <location>
        <begin position="2835"/>
        <end position="3006"/>
    </location>
</feature>
<gene>
    <name evidence="21" type="primary">LOC111122350</name>
</gene>
<feature type="domain" description="Laminin EGF-like" evidence="17">
    <location>
        <begin position="759"/>
        <end position="808"/>
    </location>
</feature>
<dbReference type="FunFam" id="2.10.25.10:FF:000106">
    <property type="entry name" value="Heparan sulfate proteoglycan 2"/>
    <property type="match status" value="2"/>
</dbReference>
<feature type="domain" description="Laminin G" evidence="16">
    <location>
        <begin position="2219"/>
        <end position="2406"/>
    </location>
</feature>
<feature type="disulfide bond" evidence="12">
    <location>
        <begin position="1588"/>
        <end position="1597"/>
    </location>
</feature>
<dbReference type="Gene3D" id="2.170.300.10">
    <property type="entry name" value="Tie2 ligand-binding domain superfamily"/>
    <property type="match status" value="3"/>
</dbReference>
<dbReference type="FunFam" id="2.10.25.10:FF:000090">
    <property type="entry name" value="laminin subunit alpha"/>
    <property type="match status" value="2"/>
</dbReference>
<feature type="disulfide bond" evidence="12">
    <location>
        <begin position="923"/>
        <end position="935"/>
    </location>
</feature>
<dbReference type="InterPro" id="IPR050440">
    <property type="entry name" value="Laminin/Netrin_ECM"/>
</dbReference>
<evidence type="ECO:0000256" key="3">
    <source>
        <dbReference type="ARBA" id="ARBA00022530"/>
    </source>
</evidence>
<feature type="disulfide bond" evidence="12">
    <location>
        <begin position="895"/>
        <end position="904"/>
    </location>
</feature>
<feature type="domain" description="Laminin EGF-like" evidence="17">
    <location>
        <begin position="1068"/>
        <end position="1115"/>
    </location>
</feature>
<name>A0A8B8CVW9_CRAVI</name>
<dbReference type="Gene3D" id="2.10.25.10">
    <property type="entry name" value="Laminin"/>
    <property type="match status" value="13"/>
</dbReference>
<feature type="domain" description="Laminin EGF-like" evidence="17">
    <location>
        <begin position="1163"/>
        <end position="1208"/>
    </location>
</feature>
<dbReference type="InterPro" id="IPR056863">
    <property type="entry name" value="LMN_ATRN_NET-like_EGF"/>
</dbReference>
<feature type="disulfide bond" evidence="12">
    <location>
        <begin position="1184"/>
        <end position="1193"/>
    </location>
</feature>
<evidence type="ECO:0000256" key="14">
    <source>
        <dbReference type="SAM" id="MobiDB-lite"/>
    </source>
</evidence>
<reference evidence="21" key="1">
    <citation type="submission" date="2025-08" db="UniProtKB">
        <authorList>
            <consortium name="RefSeq"/>
        </authorList>
    </citation>
    <scope>IDENTIFICATION</scope>
    <source>
        <tissue evidence="21">Whole sample</tissue>
    </source>
</reference>
<dbReference type="Pfam" id="PF02210">
    <property type="entry name" value="Laminin_G_2"/>
    <property type="match status" value="4"/>
</dbReference>
<feature type="disulfide bond" evidence="12">
    <location>
        <begin position="1163"/>
        <end position="1175"/>
    </location>
</feature>
<dbReference type="InterPro" id="IPR008211">
    <property type="entry name" value="Laminin_N"/>
</dbReference>
<dbReference type="FunFam" id="2.60.120.260:FF:000017">
    <property type="entry name" value="Laminin subunit alpha 2"/>
    <property type="match status" value="1"/>
</dbReference>
<evidence type="ECO:0000256" key="7">
    <source>
        <dbReference type="ARBA" id="ARBA00023157"/>
    </source>
</evidence>
<keyword evidence="13" id="KW-0175">Coiled coil</keyword>
<dbReference type="PROSITE" id="PS51117">
    <property type="entry name" value="LAMININ_NTER"/>
    <property type="match status" value="1"/>
</dbReference>
<dbReference type="InterPro" id="IPR000742">
    <property type="entry name" value="EGF"/>
</dbReference>
<keyword evidence="6" id="KW-0084">Basement membrane</keyword>
<dbReference type="CDD" id="cd00110">
    <property type="entry name" value="LamG"/>
    <property type="match status" value="5"/>
</dbReference>
<dbReference type="PRINTS" id="PR00011">
    <property type="entry name" value="EGFLAMININ"/>
</dbReference>
<proteinExistence type="predicted"/>
<dbReference type="GeneID" id="111122350"/>
<evidence type="ECO:0000256" key="9">
    <source>
        <dbReference type="ARBA" id="ARBA00023292"/>
    </source>
</evidence>
<evidence type="ECO:0000256" key="5">
    <source>
        <dbReference type="ARBA" id="ARBA00022737"/>
    </source>
</evidence>
<feature type="disulfide bond" evidence="12">
    <location>
        <begin position="1638"/>
        <end position="1647"/>
    </location>
</feature>
<feature type="disulfide bond" evidence="12">
    <location>
        <begin position="1089"/>
        <end position="1098"/>
    </location>
</feature>
<dbReference type="PANTHER" id="PTHR10574:SF436">
    <property type="entry name" value="LAMININ SUBUNIT ALPHA-2"/>
    <property type="match status" value="1"/>
</dbReference>
<comment type="caution">
    <text evidence="12">Lacks conserved residue(s) required for the propagation of feature annotation.</text>
</comment>
<dbReference type="FunFam" id="2.10.25.10:FF:000189">
    <property type="entry name" value="Laminin subunit alpha 2"/>
    <property type="match status" value="1"/>
</dbReference>
<keyword evidence="20" id="KW-1185">Reference proteome</keyword>
<evidence type="ECO:0000259" key="16">
    <source>
        <dbReference type="PROSITE" id="PS50025"/>
    </source>
</evidence>
<feature type="disulfide bond" evidence="12">
    <location>
        <begin position="925"/>
        <end position="942"/>
    </location>
</feature>
<dbReference type="FunFam" id="2.10.25.10:FF:000033">
    <property type="entry name" value="Laminin subunit alpha 2"/>
    <property type="match status" value="2"/>
</dbReference>
<evidence type="ECO:0000256" key="1">
    <source>
        <dbReference type="ARBA" id="ARBA00004302"/>
    </source>
</evidence>
<feature type="disulfide bond" evidence="11">
    <location>
        <begin position="3160"/>
        <end position="3187"/>
    </location>
</feature>
<dbReference type="SUPFAM" id="SSF49899">
    <property type="entry name" value="Concanavalin A-like lectins/glucanases"/>
    <property type="match status" value="5"/>
</dbReference>
<feature type="domain" description="Laminin EGF-like" evidence="17">
    <location>
        <begin position="401"/>
        <end position="455"/>
    </location>
</feature>
<dbReference type="Gene3D" id="2.60.120.200">
    <property type="match status" value="5"/>
</dbReference>
<keyword evidence="5" id="KW-0677">Repeat</keyword>
<keyword evidence="7 12" id="KW-1015">Disulfide bond</keyword>
<feature type="domain" description="Laminin EGF-like" evidence="17">
    <location>
        <begin position="1018"/>
        <end position="1067"/>
    </location>
</feature>
<dbReference type="GO" id="GO:0009888">
    <property type="term" value="P:tissue development"/>
    <property type="evidence" value="ECO:0007669"/>
    <property type="project" value="TreeGrafter"/>
</dbReference>
<dbReference type="SMART" id="SM00281">
    <property type="entry name" value="LamB"/>
    <property type="match status" value="2"/>
</dbReference>
<feature type="disulfide bond" evidence="12">
    <location>
        <begin position="972"/>
        <end position="989"/>
    </location>
</feature>
<organism evidence="20 21">
    <name type="scientific">Crassostrea virginica</name>
    <name type="common">Eastern oyster</name>
    <dbReference type="NCBI Taxonomy" id="6565"/>
    <lineage>
        <taxon>Eukaryota</taxon>
        <taxon>Metazoa</taxon>
        <taxon>Spiralia</taxon>
        <taxon>Lophotrochozoa</taxon>
        <taxon>Mollusca</taxon>
        <taxon>Bivalvia</taxon>
        <taxon>Autobranchia</taxon>
        <taxon>Pteriomorphia</taxon>
        <taxon>Ostreida</taxon>
        <taxon>Ostreoidea</taxon>
        <taxon>Ostreidae</taxon>
        <taxon>Crassostrea</taxon>
    </lineage>
</organism>
<feature type="domain" description="Laminin EGF-like" evidence="17">
    <location>
        <begin position="1618"/>
        <end position="1670"/>
    </location>
</feature>
<feature type="domain" description="Laminin G" evidence="16">
    <location>
        <begin position="3011"/>
        <end position="3187"/>
    </location>
</feature>
<feature type="domain" description="Laminin EGF-like" evidence="17">
    <location>
        <begin position="456"/>
        <end position="504"/>
    </location>
</feature>
<dbReference type="GO" id="GO:0005201">
    <property type="term" value="F:extracellular matrix structural constituent"/>
    <property type="evidence" value="ECO:0007669"/>
    <property type="project" value="TreeGrafter"/>
</dbReference>
<feature type="disulfide bond" evidence="12">
    <location>
        <begin position="1532"/>
        <end position="1541"/>
    </location>
</feature>
<dbReference type="Pfam" id="PF00052">
    <property type="entry name" value="Laminin_B"/>
    <property type="match status" value="2"/>
</dbReference>
<evidence type="ECO:0000256" key="10">
    <source>
        <dbReference type="ARBA" id="ARBA00065619"/>
    </source>
</evidence>
<dbReference type="FunFam" id="2.10.25.10:FF:000130">
    <property type="entry name" value="Laminin subunit beta 1"/>
    <property type="match status" value="1"/>
</dbReference>
<feature type="coiled-coil region" evidence="13">
    <location>
        <begin position="2065"/>
        <end position="2092"/>
    </location>
</feature>
<dbReference type="InterPro" id="IPR013320">
    <property type="entry name" value="ConA-like_dom_sf"/>
</dbReference>
<keyword evidence="4 15" id="KW-0732">Signal</keyword>
<keyword evidence="2" id="KW-0964">Secreted</keyword>
<feature type="coiled-coil region" evidence="13">
    <location>
        <begin position="2194"/>
        <end position="2221"/>
    </location>
</feature>
<feature type="domain" description="Laminin EGF-like" evidence="17">
    <location>
        <begin position="1563"/>
        <end position="1617"/>
    </location>
</feature>
<evidence type="ECO:0000256" key="12">
    <source>
        <dbReference type="PROSITE-ProRule" id="PRU00460"/>
    </source>
</evidence>
<evidence type="ECO:0000256" key="11">
    <source>
        <dbReference type="PROSITE-ProRule" id="PRU00122"/>
    </source>
</evidence>
<comment type="subcellular location">
    <subcellularLocation>
        <location evidence="1">Secreted</location>
        <location evidence="1">Extracellular space</location>
        <location evidence="1">Extracellular matrix</location>
        <location evidence="1">Basement membrane</location>
    </subcellularLocation>
</comment>
<dbReference type="GO" id="GO:0005604">
    <property type="term" value="C:basement membrane"/>
    <property type="evidence" value="ECO:0007669"/>
    <property type="project" value="UniProtKB-SubCell"/>
</dbReference>
<evidence type="ECO:0000256" key="8">
    <source>
        <dbReference type="ARBA" id="ARBA00023180"/>
    </source>
</evidence>
<dbReference type="SMART" id="SM00180">
    <property type="entry name" value="EGF_Lam"/>
    <property type="match status" value="17"/>
</dbReference>
<dbReference type="FunFam" id="2.10.25.10:FF:000069">
    <property type="entry name" value="Laminin subunit alpha 1"/>
    <property type="match status" value="1"/>
</dbReference>
<evidence type="ECO:0000256" key="6">
    <source>
        <dbReference type="ARBA" id="ARBA00022869"/>
    </source>
</evidence>
<feature type="disulfide bond" evidence="12">
    <location>
        <begin position="1068"/>
        <end position="1080"/>
    </location>
</feature>
<feature type="disulfide bond" evidence="12">
    <location>
        <begin position="1135"/>
        <end position="1144"/>
    </location>
</feature>
<feature type="disulfide bond" evidence="12">
    <location>
        <begin position="431"/>
        <end position="440"/>
    </location>
</feature>
<dbReference type="Pfam" id="PF24973">
    <property type="entry name" value="EGF_LMN_ATRN"/>
    <property type="match status" value="2"/>
</dbReference>
<feature type="disulfide bond" evidence="12">
    <location>
        <begin position="1070"/>
        <end position="1087"/>
    </location>
</feature>
<accession>A0A8B8CVW9</accession>
<dbReference type="FunFam" id="2.10.25.10:FF:000082">
    <property type="entry name" value="Laminin subunit alpha 1"/>
    <property type="match status" value="2"/>
</dbReference>
<protein>
    <submittedName>
        <fullName evidence="21">Laminin subunit alpha-2-like isoform X2</fullName>
    </submittedName>
</protein>
<feature type="disulfide bond" evidence="12">
    <location>
        <begin position="970"/>
        <end position="982"/>
    </location>
</feature>
<feature type="chain" id="PRO_5034255487" evidence="15">
    <location>
        <begin position="24"/>
        <end position="3189"/>
    </location>
</feature>
<feature type="disulfide bond" evidence="12">
    <location>
        <begin position="1040"/>
        <end position="1049"/>
    </location>
</feature>
<feature type="domain" description="Laminin EGF-like" evidence="17">
    <location>
        <begin position="970"/>
        <end position="1017"/>
    </location>
</feature>
<keyword evidence="8" id="KW-0325">Glycoprotein</keyword>
<dbReference type="SMART" id="SM00181">
    <property type="entry name" value="EGF"/>
    <property type="match status" value="12"/>
</dbReference>
<keyword evidence="3" id="KW-0272">Extracellular matrix</keyword>
<dbReference type="Pfam" id="PF00055">
    <property type="entry name" value="Laminin_N"/>
    <property type="match status" value="1"/>
</dbReference>
<feature type="domain" description="Laminin IV type A" evidence="18">
    <location>
        <begin position="533"/>
        <end position="725"/>
    </location>
</feature>
<dbReference type="SMART" id="SM00282">
    <property type="entry name" value="LamG"/>
    <property type="match status" value="5"/>
</dbReference>
<dbReference type="OrthoDB" id="10011303at2759"/>
<dbReference type="PROSITE" id="PS50025">
    <property type="entry name" value="LAM_G_DOMAIN"/>
    <property type="match status" value="5"/>
</dbReference>
<feature type="disulfide bond" evidence="11">
    <location>
        <begin position="2748"/>
        <end position="2775"/>
    </location>
</feature>
<keyword evidence="9 12" id="KW-0424">Laminin EGF-like domain</keyword>
<feature type="signal peptide" evidence="15">
    <location>
        <begin position="1"/>
        <end position="23"/>
    </location>
</feature>
<dbReference type="InterPro" id="IPR000034">
    <property type="entry name" value="Laminin_IV"/>
</dbReference>
<evidence type="ECO:0000256" key="13">
    <source>
        <dbReference type="SAM" id="Coils"/>
    </source>
</evidence>
<evidence type="ECO:0000259" key="18">
    <source>
        <dbReference type="PROSITE" id="PS51115"/>
    </source>
</evidence>
<evidence type="ECO:0000313" key="21">
    <source>
        <dbReference type="RefSeq" id="XP_022319795.1"/>
    </source>
</evidence>
<dbReference type="Gene3D" id="2.60.120.260">
    <property type="entry name" value="Galactose-binding domain-like"/>
    <property type="match status" value="1"/>
</dbReference>
<dbReference type="InterPro" id="IPR002049">
    <property type="entry name" value="LE_dom"/>
</dbReference>
<dbReference type="InterPro" id="IPR001791">
    <property type="entry name" value="Laminin_G"/>
</dbReference>
<dbReference type="Proteomes" id="UP000694844">
    <property type="component" value="Chromosome 2"/>
</dbReference>
<dbReference type="GO" id="GO:0009887">
    <property type="term" value="P:animal organ morphogenesis"/>
    <property type="evidence" value="ECO:0007669"/>
    <property type="project" value="TreeGrafter"/>
</dbReference>
<dbReference type="PROSITE" id="PS50027">
    <property type="entry name" value="EGF_LAM_2"/>
    <property type="match status" value="13"/>
</dbReference>
<evidence type="ECO:0000256" key="4">
    <source>
        <dbReference type="ARBA" id="ARBA00022729"/>
    </source>
</evidence>
<feature type="domain" description="Laminin G" evidence="16">
    <location>
        <begin position="2602"/>
        <end position="2775"/>
    </location>
</feature>
<dbReference type="PANTHER" id="PTHR10574">
    <property type="entry name" value="NETRIN/LAMININ-RELATED"/>
    <property type="match status" value="1"/>
</dbReference>
<evidence type="ECO:0000259" key="17">
    <source>
        <dbReference type="PROSITE" id="PS50027"/>
    </source>
</evidence>
<feature type="disulfide bond" evidence="12">
    <location>
        <begin position="1165"/>
        <end position="1182"/>
    </location>
</feature>
<dbReference type="SMART" id="SM00136">
    <property type="entry name" value="LamNT"/>
    <property type="match status" value="1"/>
</dbReference>
<feature type="domain" description="Laminin EGF-like" evidence="17">
    <location>
        <begin position="923"/>
        <end position="969"/>
    </location>
</feature>
<feature type="disulfide bond" evidence="12">
    <location>
        <begin position="401"/>
        <end position="413"/>
    </location>
</feature>
<sequence length="3189" mass="354500">MIPVTRLVIVFGTLFLPAVKCQANVGLFPNILNLATRSTITVNATCGEEKSEVFCKLVDHVKIFPDKNSHCDICDARSQDDRRRHPITNAINGRNSWWQSPTLTNGAVYNYVTITLDLKQVYQVAYVIVKAANSPRPGNWVLERSIDGVNFQPWQYFGVRNRDCKKLYGLKASRDIPRYLKDDEVICTTKYSKIYPLENGEIFISLVNGRPGVKKPSPTLLEFTSARYVRLRLQKIRTLNADLMTFRSTSDLKFIDPYVTRRYFYSIKDISIGGQCICYGHASVCSPRPNTDRLFCECKHNTCGNNCEKCCEFYYQKPWQPGNNGLKCEKCNCHGHSTECVYNATVDAMKLSLNTAGEYDGGGVCIDCKDYTTGLNCERCVDGYYRPLGETPSSRFPCRPCRCEVTLGSTGKCVPDDRMMSEGKRPGDCLCKEGYGGPTCQECALGYYGYPYCKPCPCNTAGTLSSRQCSGNCVCKENVEGFKCDRCKRGFFNLNVDNPVGCMPCFCFGVSSVCQSANLGLIKIPEGVGDMSDGMSGWSVTSTDIAGFTYFILKNDEGWLVYRAYPANQNSLNPSEGVVVYYWQAPLKYLGNRLTSYGGKLRYTVKYETDRTVPYQRHMYGVDVIIQSGNMTIVNGKSYLREETQEERTVTLNETSWFQLIKSDRYETLQPITKKEFMIILYNIERLLIRATYHSAQNSVYLRDVTIDAVSALSNSSNTLKTVEKCSCPRGYQGLSCELCESGYRRVGNQLYGGMCLPCNCNNHAERCDINTGKCINCQHFTTGENCDKCLPGYYGDPRRGQEDDCKPCACPLLEPTNQFSPSCQLIPQVGNYDNYKCDKCAVGYTGDRCQRCAPGYYGDPTKLRGECRPCLCGGNIDTGNPNSCDRETGECLRCLNHTEGRNCQRCQDGYYGTAVNGDCTACNCDLNGAVNGSCDQYSGRCICKDKFYGRRCDQCQPGYGNVEEGCEPCDCDPTGSRGSVCDGRSGQCFCNVGITGRRCDKCQPGFYGFSSRGCRDCRCNEQGTNQTEPCDDVTGVCNCQPNVMGTRCNTCQENSWGLDSGRGCTPCECDSLGSVYSQCDQRTGQCTCRPGVEGQKCDQCAPGYYGFSISGCKRCQPCDKPGHVCDPNTGQCVCPPLTTGPQCGECRPNSWGHDKVTGCKPCNCNLLTSESGQCDLVTGQCTCKADYTGEQCDSCSPGFYNYPNCQLCLCSADGTELRSCDNTTGICQCDNTGQCQCKENVETRSCGRCRQGSFSLHRDNPYGCTDCFCFERSNQCEQVPYIWKKIQIPDRSISFDPRVTENVTLEYKSYVVIPHNSTWTAVPESLATRPVYWSLPERFLGDWTFSYNGEMRFKVSYRSDARPLLRTDDDSDVVVVGNGFHMVHKTRTSWPQESEKSTTVKFHPTEWMVVGYGNATRSLMMIVLQNVTDVFIKASPDGHPRTAMLTSVSVDSAQPGNGSTENPALGVEVCRCPPQYSGLSCQDPADGYYRLKHNITTDISQPIVVIGSVVPCNCHQHSDVCDRETGVCKNCQHNTTGSQCERCRPGFYGDATRGSAADCQPCVCPSIDNNFSSTCEIRRGQLICTNCTEGYTGTRCESCAEGYYGNPRQTGGRCLPCDCNPEGSVSSSCNFQGQCRCLPGITGDKCDGCQPRYAVEDGRCVSCDEGCTADLMRELDDLRNLTLQVNLTGKLPVPWNQLWKIQNETILLKGELETIRNAELSHLKNQTNDLARQAESLLARSRRVKLQAGPLEEKAATLKKNATDVEADLNDTIKDMKDFVEKLVETVQTLFHNKSGINVTAALQKVKGILKEIKDRDFNNSLERALRENKLAEKLSETILEMKKKMVNTTGVMEDIQALLERLQNLQTYSNQSQKQSDEVFTLINGISVMQNTTTDMVVELDKTHDELVAILVDGHQFNIYGKDVLKHVKESMADIEQKASIFDQILPEVRKKVYEREAQMPEVERKVREAESHAKTLSDYAEQLEREFNKTKADAADPLKAATVYSNIVKAVNEAEEAAKRAIKAAEDSIRIAGVQNITDEVSRSLNKSRELLKQAGKTLSKVPGLDKNLIALNQDLRRLEEEQSRIRQGQTDIKTTLLQLPKDLEERALEIAEDVDKTSNKLQGLGDKVDDIDSNIKNDLIPKMNRIRDVRFNGIFENIENSIDKAKENVRKIGEIVEGVEAAANRTMTAESRLNNKLKMLRDNIKQARAQAEKVKVSLSATGQCVRSYHSKSVPGVTNKISFSFKTNNTTNNQIILLLQKSPIEFLAVEMINAKIQFSWNVGAGVGKVTSDLPIQNENNFINTIDKWYHVKADRLGRIGTLEVSKLSNVNDAKKVTGISQIGRSFLRLDKDSDLYVAGIPYGIDRSPELTSSANFSGCMNEMYIDDLKVGLHNFKTTSKQGCGGCRNVPAANTEQTGMFHFSGSGYSAKPQVRSYRSTKFYIKMEFKTFWRDAILLFTGNNKTGDFLSLALENNRVVLKFYLGGVSFARLESNKTYANNTWFRIQAERDGSEAYLKVDEDMTLDTAPGSNTGLELKGRPLYFGGIPESYDLEPFLKWGSINRTGFLGCLRQVQIEQFSQDLLTGETVGVTNGCPSEGYRTIGFYGNGFAKYKAASLPADKADISLSFRTTQEDALLLLAYDNDQRNFYSFVLSGGKVEGRFSTNSLPKKITTSKTFNDGQLHNVAIQKIGKKITVYVDDEAQLDEVTLIKEEVNIDHLYIGGVINFNFPQGQAMAATTQGLEGCVSDIIINQQILNLNSPLQFERADIGRCSLPNTQQGPPGPQEAQTTKPPPTTTTTTTKAATTKAAVATTSVAPISCAGTPTLYQDILSLIFGNSEKSHGKIVINPQDVQESFQISFDFRTFFANGSVFLLTNANYTEYVAAQIIKGRVVVFWTNNGGKVKQSSSSKVVDDGQWHTAIVSKDRRRISLEVDGKTEINKQRITKKLSVTSPLIVGSILDNMMINNDDLTRHSLRGCMRNFYVNTKKILIDQATEVQGVTTCYLNMEPGIYMDKNSYGVIADRYSVGREMKIQLEFRTYKPNGIILSITDNHAVTLELHEGKVKFSVFNVDLFTVMSRDSDKICDNRWHSLEATLIRNVVKLVVDGGDPQYGSSENTARNVTTSSALYVGGVPDYAVKQVASFNQGDGVAEGFEGCLRNFKIDSTPVEWFSLIERQNIQRTGCPY</sequence>
<dbReference type="GO" id="GO:0007411">
    <property type="term" value="P:axon guidance"/>
    <property type="evidence" value="ECO:0007669"/>
    <property type="project" value="TreeGrafter"/>
</dbReference>
<dbReference type="FunFam" id="2.10.25.10:FF:000074">
    <property type="entry name" value="Laminin subunit alpha"/>
    <property type="match status" value="1"/>
</dbReference>
<evidence type="ECO:0000313" key="20">
    <source>
        <dbReference type="Proteomes" id="UP000694844"/>
    </source>
</evidence>
<feature type="domain" description="Laminin IV type A" evidence="18">
    <location>
        <begin position="1279"/>
        <end position="1470"/>
    </location>
</feature>
<feature type="region of interest" description="Disordered" evidence="14">
    <location>
        <begin position="2775"/>
        <end position="2806"/>
    </location>
</feature>
<evidence type="ECO:0000256" key="2">
    <source>
        <dbReference type="ARBA" id="ARBA00022525"/>
    </source>
</evidence>